<evidence type="ECO:0000313" key="3">
    <source>
        <dbReference type="Proteomes" id="UP000031668"/>
    </source>
</evidence>
<accession>A0A0C2MVM9</accession>
<reference evidence="2 3" key="1">
    <citation type="journal article" date="2014" name="Genome Biol. Evol.">
        <title>The genome of the myxosporean Thelohanellus kitauei shows adaptations to nutrient acquisition within its fish host.</title>
        <authorList>
            <person name="Yang Y."/>
            <person name="Xiong J."/>
            <person name="Zhou Z."/>
            <person name="Huo F."/>
            <person name="Miao W."/>
            <person name="Ran C."/>
            <person name="Liu Y."/>
            <person name="Zhang J."/>
            <person name="Feng J."/>
            <person name="Wang M."/>
            <person name="Wang M."/>
            <person name="Wang L."/>
            <person name="Yao B."/>
        </authorList>
    </citation>
    <scope>NUCLEOTIDE SEQUENCE [LARGE SCALE GENOMIC DNA]</scope>
    <source>
        <strain evidence="2">Wuqing</strain>
    </source>
</reference>
<evidence type="ECO:0000313" key="2">
    <source>
        <dbReference type="EMBL" id="KII71426.1"/>
    </source>
</evidence>
<keyword evidence="1" id="KW-1133">Transmembrane helix</keyword>
<name>A0A0C2MVM9_THEKT</name>
<evidence type="ECO:0000256" key="1">
    <source>
        <dbReference type="SAM" id="Phobius"/>
    </source>
</evidence>
<feature type="transmembrane region" description="Helical" evidence="1">
    <location>
        <begin position="138"/>
        <end position="160"/>
    </location>
</feature>
<keyword evidence="3" id="KW-1185">Reference proteome</keyword>
<sequence length="189" mass="21359">MDKCKLRKFDGFFSFERFLDYVKNQGIPKENYTNMMISAQCNRQKAIDEFFSAYTVYQNKLRGLLTYLVGYRESAKGKIEPTALMENVKNNPLYSEWTSNRFLTTILDCYLQGDHLDMIVSLPAVQQESPSTPNTSNIATLLLIVGGIGFAVFVVGMILCKHGILIGSKIRVQGDGVYFDIRENVIAEA</sequence>
<dbReference type="EMBL" id="JWZT01001775">
    <property type="protein sequence ID" value="KII71426.1"/>
    <property type="molecule type" value="Genomic_DNA"/>
</dbReference>
<gene>
    <name evidence="2" type="ORF">RF11_04493</name>
</gene>
<keyword evidence="1" id="KW-0472">Membrane</keyword>
<comment type="caution">
    <text evidence="2">The sequence shown here is derived from an EMBL/GenBank/DDBJ whole genome shotgun (WGS) entry which is preliminary data.</text>
</comment>
<keyword evidence="1" id="KW-0812">Transmembrane</keyword>
<protein>
    <submittedName>
        <fullName evidence="2">Uncharacterized protein</fullName>
    </submittedName>
</protein>
<dbReference type="AlphaFoldDB" id="A0A0C2MVM9"/>
<dbReference type="OrthoDB" id="1931024at2759"/>
<dbReference type="Proteomes" id="UP000031668">
    <property type="component" value="Unassembled WGS sequence"/>
</dbReference>
<proteinExistence type="predicted"/>
<organism evidence="2 3">
    <name type="scientific">Thelohanellus kitauei</name>
    <name type="common">Myxosporean</name>
    <dbReference type="NCBI Taxonomy" id="669202"/>
    <lineage>
        <taxon>Eukaryota</taxon>
        <taxon>Metazoa</taxon>
        <taxon>Cnidaria</taxon>
        <taxon>Myxozoa</taxon>
        <taxon>Myxosporea</taxon>
        <taxon>Bivalvulida</taxon>
        <taxon>Platysporina</taxon>
        <taxon>Myxobolidae</taxon>
        <taxon>Thelohanellus</taxon>
    </lineage>
</organism>